<dbReference type="Proteomes" id="UP000186698">
    <property type="component" value="Chromosome 7L"/>
</dbReference>
<organism evidence="13 14">
    <name type="scientific">Xenopus laevis</name>
    <name type="common">African clawed frog</name>
    <dbReference type="NCBI Taxonomy" id="8355"/>
    <lineage>
        <taxon>Eukaryota</taxon>
        <taxon>Metazoa</taxon>
        <taxon>Chordata</taxon>
        <taxon>Craniata</taxon>
        <taxon>Vertebrata</taxon>
        <taxon>Euteleostomi</taxon>
        <taxon>Amphibia</taxon>
        <taxon>Batrachia</taxon>
        <taxon>Anura</taxon>
        <taxon>Pipoidea</taxon>
        <taxon>Pipidae</taxon>
        <taxon>Xenopodinae</taxon>
        <taxon>Xenopus</taxon>
        <taxon>Xenopus</taxon>
    </lineage>
</organism>
<evidence type="ECO:0000256" key="10">
    <source>
        <dbReference type="ARBA" id="ARBA00023180"/>
    </source>
</evidence>
<dbReference type="InterPro" id="IPR000725">
    <property type="entry name" value="Olfact_rcpt"/>
</dbReference>
<keyword evidence="6" id="KW-1133">Transmembrane helix</keyword>
<keyword evidence="11" id="KW-0807">Transducer</keyword>
<protein>
    <submittedName>
        <fullName evidence="14">Olfactory receptor 1019</fullName>
    </submittedName>
</protein>
<evidence type="ECO:0000256" key="3">
    <source>
        <dbReference type="ARBA" id="ARBA00022606"/>
    </source>
</evidence>
<dbReference type="Pfam" id="PF13853">
    <property type="entry name" value="7tm_4"/>
    <property type="match status" value="1"/>
</dbReference>
<dbReference type="GO" id="GO:0005886">
    <property type="term" value="C:plasma membrane"/>
    <property type="evidence" value="ECO:0007669"/>
    <property type="project" value="UniProtKB-SubCell"/>
</dbReference>
<keyword evidence="7" id="KW-0297">G-protein coupled receptor</keyword>
<name>A0A1L8FIJ9_XENLA</name>
<dbReference type="InterPro" id="IPR000276">
    <property type="entry name" value="GPCR_Rhodpsn"/>
</dbReference>
<dbReference type="GO" id="GO:0004984">
    <property type="term" value="F:olfactory receptor activity"/>
    <property type="evidence" value="ECO:0000318"/>
    <property type="project" value="GO_Central"/>
</dbReference>
<dbReference type="Gene3D" id="1.20.1070.10">
    <property type="entry name" value="Rhodopsin 7-helix transmembrane proteins"/>
    <property type="match status" value="1"/>
</dbReference>
<keyword evidence="10" id="KW-0325">Glycoprotein</keyword>
<dbReference type="PaxDb" id="8355-A0A1L8FIJ9"/>
<feature type="domain" description="G-protein coupled receptors family 1 profile" evidence="12">
    <location>
        <begin position="41"/>
        <end position="290"/>
    </location>
</feature>
<dbReference type="OrthoDB" id="9444602at2759"/>
<dbReference type="KEGG" id="xla:108695725"/>
<keyword evidence="5" id="KW-0552">Olfaction</keyword>
<evidence type="ECO:0000256" key="5">
    <source>
        <dbReference type="ARBA" id="ARBA00022725"/>
    </source>
</evidence>
<evidence type="ECO:0000313" key="13">
    <source>
        <dbReference type="Proteomes" id="UP000186698"/>
    </source>
</evidence>
<evidence type="ECO:0000256" key="7">
    <source>
        <dbReference type="ARBA" id="ARBA00023040"/>
    </source>
</evidence>
<evidence type="ECO:0000256" key="6">
    <source>
        <dbReference type="ARBA" id="ARBA00022989"/>
    </source>
</evidence>
<keyword evidence="2" id="KW-1003">Cell membrane</keyword>
<dbReference type="CDD" id="cd13954">
    <property type="entry name" value="7tmA_OR"/>
    <property type="match status" value="1"/>
</dbReference>
<dbReference type="OMA" id="NDQQRIC"/>
<keyword evidence="8" id="KW-0472">Membrane</keyword>
<dbReference type="AlphaFoldDB" id="A0A1L8FIJ9"/>
<sequence>MALVNQGNISEFFIQGFSDNIELRLSLFIVFLSIYLFILLGNLIVILVISVNSHLHTPMYLFLLNLSINDISSTTNILPNLLHILFTQQKNITFLGCMTQLYIFMFLVSDEYILLAIMAYDRYVAICDPLHYIERMTQKHCTQLITASLAVSLLDPIPHTVFISELSYCSSHVIDYIFCDVVPLQKLSCSDTFNVELLTYIEGTLVVFNCFLLTLISYVFIILAILKIKSSKGRKKAFSTCASHLICVIIFYGTLISLYVRPTANYYPKRDKFFALLYIVLIPMLNPLIYTLKNREFQSAFNKLSTNYSFFPKGTIKTQMKI</sequence>
<accession>A0A1L8FIJ9</accession>
<evidence type="ECO:0000313" key="14">
    <source>
        <dbReference type="RefSeq" id="XP_018080185.1"/>
    </source>
</evidence>
<dbReference type="SUPFAM" id="SSF81321">
    <property type="entry name" value="Family A G protein-coupled receptor-like"/>
    <property type="match status" value="1"/>
</dbReference>
<evidence type="ECO:0000256" key="11">
    <source>
        <dbReference type="ARBA" id="ARBA00023224"/>
    </source>
</evidence>
<evidence type="ECO:0000256" key="9">
    <source>
        <dbReference type="ARBA" id="ARBA00023170"/>
    </source>
</evidence>
<evidence type="ECO:0000256" key="4">
    <source>
        <dbReference type="ARBA" id="ARBA00022692"/>
    </source>
</evidence>
<dbReference type="PROSITE" id="PS50262">
    <property type="entry name" value="G_PROTEIN_RECEP_F1_2"/>
    <property type="match status" value="1"/>
</dbReference>
<dbReference type="InterPro" id="IPR017452">
    <property type="entry name" value="GPCR_Rhodpsn_7TM"/>
</dbReference>
<dbReference type="PANTHER" id="PTHR26452">
    <property type="entry name" value="OLFACTORY RECEPTOR"/>
    <property type="match status" value="1"/>
</dbReference>
<gene>
    <name evidence="14" type="primary">LOC108695725</name>
</gene>
<evidence type="ECO:0000256" key="1">
    <source>
        <dbReference type="ARBA" id="ARBA00004651"/>
    </source>
</evidence>
<comment type="subcellular location">
    <subcellularLocation>
        <location evidence="1">Cell membrane</location>
        <topology evidence="1">Multi-pass membrane protein</topology>
    </subcellularLocation>
</comment>
<dbReference type="GeneID" id="108695725"/>
<evidence type="ECO:0000256" key="8">
    <source>
        <dbReference type="ARBA" id="ARBA00023136"/>
    </source>
</evidence>
<dbReference type="FunFam" id="1.20.1070.10:FF:000010">
    <property type="entry name" value="Olfactory receptor"/>
    <property type="match status" value="1"/>
</dbReference>
<dbReference type="GO" id="GO:0004930">
    <property type="term" value="F:G protein-coupled receptor activity"/>
    <property type="evidence" value="ECO:0007669"/>
    <property type="project" value="UniProtKB-KW"/>
</dbReference>
<dbReference type="PRINTS" id="PR00237">
    <property type="entry name" value="GPCRRHODOPSN"/>
</dbReference>
<keyword evidence="13" id="KW-1185">Reference proteome</keyword>
<dbReference type="GO" id="GO:0005549">
    <property type="term" value="F:odorant binding"/>
    <property type="evidence" value="ECO:0000318"/>
    <property type="project" value="GO_Central"/>
</dbReference>
<keyword evidence="4" id="KW-0812">Transmembrane</keyword>
<proteinExistence type="predicted"/>
<evidence type="ECO:0000259" key="12">
    <source>
        <dbReference type="PROSITE" id="PS50262"/>
    </source>
</evidence>
<dbReference type="InterPro" id="IPR050516">
    <property type="entry name" value="Olfactory_GPCR"/>
</dbReference>
<keyword evidence="3" id="KW-0716">Sensory transduction</keyword>
<reference evidence="14" key="1">
    <citation type="submission" date="2025-08" db="UniProtKB">
        <authorList>
            <consortium name="RefSeq"/>
        </authorList>
    </citation>
    <scope>IDENTIFICATION</scope>
    <source>
        <strain evidence="14">J_2021</strain>
        <tissue evidence="14">Erythrocytes</tissue>
    </source>
</reference>
<dbReference type="RefSeq" id="XP_018080185.1">
    <property type="nucleotide sequence ID" value="XM_018224696.1"/>
</dbReference>
<evidence type="ECO:0000256" key="2">
    <source>
        <dbReference type="ARBA" id="ARBA00022475"/>
    </source>
</evidence>
<keyword evidence="9 14" id="KW-0675">Receptor</keyword>
<dbReference type="PRINTS" id="PR00245">
    <property type="entry name" value="OLFACTORYR"/>
</dbReference>